<organism evidence="1">
    <name type="scientific">Anguilla anguilla</name>
    <name type="common">European freshwater eel</name>
    <name type="synonym">Muraena anguilla</name>
    <dbReference type="NCBI Taxonomy" id="7936"/>
    <lineage>
        <taxon>Eukaryota</taxon>
        <taxon>Metazoa</taxon>
        <taxon>Chordata</taxon>
        <taxon>Craniata</taxon>
        <taxon>Vertebrata</taxon>
        <taxon>Euteleostomi</taxon>
        <taxon>Actinopterygii</taxon>
        <taxon>Neopterygii</taxon>
        <taxon>Teleostei</taxon>
        <taxon>Anguilliformes</taxon>
        <taxon>Anguillidae</taxon>
        <taxon>Anguilla</taxon>
    </lineage>
</organism>
<protein>
    <submittedName>
        <fullName evidence="1">Uncharacterized protein</fullName>
    </submittedName>
</protein>
<proteinExistence type="predicted"/>
<reference evidence="1" key="2">
    <citation type="journal article" date="2015" name="Fish Shellfish Immunol.">
        <title>Early steps in the European eel (Anguilla anguilla)-Vibrio vulnificus interaction in the gills: Role of the RtxA13 toxin.</title>
        <authorList>
            <person name="Callol A."/>
            <person name="Pajuelo D."/>
            <person name="Ebbesson L."/>
            <person name="Teles M."/>
            <person name="MacKenzie S."/>
            <person name="Amaro C."/>
        </authorList>
    </citation>
    <scope>NUCLEOTIDE SEQUENCE</scope>
</reference>
<reference evidence="1" key="1">
    <citation type="submission" date="2014-11" db="EMBL/GenBank/DDBJ databases">
        <authorList>
            <person name="Amaro Gonzalez C."/>
        </authorList>
    </citation>
    <scope>NUCLEOTIDE SEQUENCE</scope>
</reference>
<accession>A0A0E9TEN1</accession>
<evidence type="ECO:0000313" key="1">
    <source>
        <dbReference type="EMBL" id="JAH51897.1"/>
    </source>
</evidence>
<name>A0A0E9TEN1_ANGAN</name>
<dbReference type="EMBL" id="GBXM01056680">
    <property type="protein sequence ID" value="JAH51897.1"/>
    <property type="molecule type" value="Transcribed_RNA"/>
</dbReference>
<dbReference type="AlphaFoldDB" id="A0A0E9TEN1"/>
<sequence length="25" mass="3079">MSHKYTRYIFIKHKIFFSFITLASV</sequence>